<dbReference type="Gene3D" id="1.10.1660.10">
    <property type="match status" value="1"/>
</dbReference>
<dbReference type="EMBL" id="JAHKNI010000002">
    <property type="protein sequence ID" value="MBU3061090.1"/>
    <property type="molecule type" value="Genomic_DNA"/>
</dbReference>
<feature type="domain" description="HTH merR-type" evidence="2">
    <location>
        <begin position="12"/>
        <end position="79"/>
    </location>
</feature>
<evidence type="ECO:0000259" key="2">
    <source>
        <dbReference type="PROSITE" id="PS50937"/>
    </source>
</evidence>
<dbReference type="InterPro" id="IPR000551">
    <property type="entry name" value="MerR-type_HTH_dom"/>
</dbReference>
<dbReference type="PANTHER" id="PTHR30204:SF93">
    <property type="entry name" value="HTH MERR-TYPE DOMAIN-CONTAINING PROTEIN"/>
    <property type="match status" value="1"/>
</dbReference>
<proteinExistence type="predicted"/>
<dbReference type="SMART" id="SM00422">
    <property type="entry name" value="HTH_MERR"/>
    <property type="match status" value="1"/>
</dbReference>
<evidence type="ECO:0000313" key="4">
    <source>
        <dbReference type="Proteomes" id="UP000733379"/>
    </source>
</evidence>
<dbReference type="Proteomes" id="UP000733379">
    <property type="component" value="Unassembled WGS sequence"/>
</dbReference>
<organism evidence="3 4">
    <name type="scientific">Nocardia albiluteola</name>
    <dbReference type="NCBI Taxonomy" id="2842303"/>
    <lineage>
        <taxon>Bacteria</taxon>
        <taxon>Bacillati</taxon>
        <taxon>Actinomycetota</taxon>
        <taxon>Actinomycetes</taxon>
        <taxon>Mycobacteriales</taxon>
        <taxon>Nocardiaceae</taxon>
        <taxon>Nocardia</taxon>
    </lineage>
</organism>
<dbReference type="PANTHER" id="PTHR30204">
    <property type="entry name" value="REDOX-CYCLING DRUG-SENSING TRANSCRIPTIONAL ACTIVATOR SOXR"/>
    <property type="match status" value="1"/>
</dbReference>
<dbReference type="Pfam" id="PF13411">
    <property type="entry name" value="MerR_1"/>
    <property type="match status" value="1"/>
</dbReference>
<protein>
    <submittedName>
        <fullName evidence="3">MerR family transcriptional regulator</fullName>
    </submittedName>
</protein>
<name>A0ABS6AVU0_9NOCA</name>
<accession>A0ABS6AVU0</accession>
<reference evidence="3 4" key="1">
    <citation type="submission" date="2021-06" db="EMBL/GenBank/DDBJ databases">
        <title>Actinomycetes sequencing.</title>
        <authorList>
            <person name="Shan Q."/>
        </authorList>
    </citation>
    <scope>NUCLEOTIDE SEQUENCE [LARGE SCALE GENOMIC DNA]</scope>
    <source>
        <strain evidence="3 4">NEAU-G5</strain>
    </source>
</reference>
<keyword evidence="1" id="KW-0238">DNA-binding</keyword>
<evidence type="ECO:0000313" key="3">
    <source>
        <dbReference type="EMBL" id="MBU3061090.1"/>
    </source>
</evidence>
<dbReference type="PRINTS" id="PR00040">
    <property type="entry name" value="HTHMERR"/>
</dbReference>
<dbReference type="CDD" id="cd00592">
    <property type="entry name" value="HTH_MerR-like"/>
    <property type="match status" value="1"/>
</dbReference>
<sequence>MTDDTRSGAPVSIGELARRTGLGVRTIRFYCDEGILESCRSPGGHRMFDAEAATERLLLVRRLRALGLGLGPITAVLREDRSIAEAIAGESARLDIEFRALAWRRASLRAIETATPPRRAELLALLAAAHDAGAVHDSLVRFWRRILAPIRGGDTAGWICWNVPEPPADPSVEEIVAYAELAALVADPGMNNVVRQQFWRNYSELIRNHRGLYSDVGEVMVDVVPLVTARVRPYSGGELDRFVDAHAAARGERDSVRFRELLLTGATDTDHRIHRYWTLTARFFGNRVTIGQAHHWIYAALAQSAGRPH</sequence>
<dbReference type="InterPro" id="IPR009061">
    <property type="entry name" value="DNA-bd_dom_put_sf"/>
</dbReference>
<dbReference type="PROSITE" id="PS50937">
    <property type="entry name" value="HTH_MERR_2"/>
    <property type="match status" value="1"/>
</dbReference>
<evidence type="ECO:0000256" key="1">
    <source>
        <dbReference type="ARBA" id="ARBA00023125"/>
    </source>
</evidence>
<dbReference type="SUPFAM" id="SSF46955">
    <property type="entry name" value="Putative DNA-binding domain"/>
    <property type="match status" value="1"/>
</dbReference>
<dbReference type="RefSeq" id="WP_215916022.1">
    <property type="nucleotide sequence ID" value="NZ_JAHKNI010000002.1"/>
</dbReference>
<keyword evidence="4" id="KW-1185">Reference proteome</keyword>
<comment type="caution">
    <text evidence="3">The sequence shown here is derived from an EMBL/GenBank/DDBJ whole genome shotgun (WGS) entry which is preliminary data.</text>
</comment>
<dbReference type="InterPro" id="IPR047057">
    <property type="entry name" value="MerR_fam"/>
</dbReference>
<gene>
    <name evidence="3" type="ORF">KO481_06090</name>
</gene>